<keyword evidence="3" id="KW-1185">Reference proteome</keyword>
<dbReference type="AlphaFoldDB" id="A0A940MKE2"/>
<evidence type="ECO:0000256" key="1">
    <source>
        <dbReference type="SAM" id="MobiDB-lite"/>
    </source>
</evidence>
<name>A0A940MKE2_9ACTN</name>
<reference evidence="2" key="1">
    <citation type="submission" date="2021-03" db="EMBL/GenBank/DDBJ databases">
        <title>Whole genome sequence of Streptomyces bomunensis MMS17-BM035.</title>
        <authorList>
            <person name="Lee J.H."/>
        </authorList>
    </citation>
    <scope>NUCLEOTIDE SEQUENCE</scope>
    <source>
        <strain evidence="2">MMS17-BM035</strain>
    </source>
</reference>
<evidence type="ECO:0000313" key="3">
    <source>
        <dbReference type="Proteomes" id="UP000670475"/>
    </source>
</evidence>
<proteinExistence type="predicted"/>
<dbReference type="EMBL" id="JAGIQL010000225">
    <property type="protein sequence ID" value="MBP0461735.1"/>
    <property type="molecule type" value="Genomic_DNA"/>
</dbReference>
<sequence>MSEAKKDEEVTPLDSHIPAPPADGGTTAPATGAETSGQAAATDGDTPIKPLDSHIP</sequence>
<evidence type="ECO:0000313" key="2">
    <source>
        <dbReference type="EMBL" id="MBP0461735.1"/>
    </source>
</evidence>
<dbReference type="RefSeq" id="WP_209345303.1">
    <property type="nucleotide sequence ID" value="NZ_JAGIQL010000225.1"/>
</dbReference>
<organism evidence="2 3">
    <name type="scientific">Streptomyces montanisoli</name>
    <dbReference type="NCBI Taxonomy" id="2798581"/>
    <lineage>
        <taxon>Bacteria</taxon>
        <taxon>Bacillati</taxon>
        <taxon>Actinomycetota</taxon>
        <taxon>Actinomycetes</taxon>
        <taxon>Kitasatosporales</taxon>
        <taxon>Streptomycetaceae</taxon>
        <taxon>Streptomyces</taxon>
    </lineage>
</organism>
<evidence type="ECO:0008006" key="4">
    <source>
        <dbReference type="Google" id="ProtNLM"/>
    </source>
</evidence>
<accession>A0A940MKE2</accession>
<feature type="region of interest" description="Disordered" evidence="1">
    <location>
        <begin position="1"/>
        <end position="56"/>
    </location>
</feature>
<feature type="compositionally biased region" description="Low complexity" evidence="1">
    <location>
        <begin position="22"/>
        <end position="37"/>
    </location>
</feature>
<comment type="caution">
    <text evidence="2">The sequence shown here is derived from an EMBL/GenBank/DDBJ whole genome shotgun (WGS) entry which is preliminary data.</text>
</comment>
<protein>
    <recommendedName>
        <fullName evidence="4">Sigma-like protein</fullName>
    </recommendedName>
</protein>
<dbReference type="Proteomes" id="UP000670475">
    <property type="component" value="Unassembled WGS sequence"/>
</dbReference>
<gene>
    <name evidence="2" type="ORF">JFN87_30400</name>
</gene>